<dbReference type="EMBL" id="JACCFP010000001">
    <property type="protein sequence ID" value="NYJ00217.1"/>
    <property type="molecule type" value="Genomic_DNA"/>
</dbReference>
<evidence type="ECO:0008006" key="3">
    <source>
        <dbReference type="Google" id="ProtNLM"/>
    </source>
</evidence>
<proteinExistence type="predicted"/>
<organism evidence="1 2">
    <name type="scientific">Nocardioides thalensis</name>
    <dbReference type="NCBI Taxonomy" id="1914755"/>
    <lineage>
        <taxon>Bacteria</taxon>
        <taxon>Bacillati</taxon>
        <taxon>Actinomycetota</taxon>
        <taxon>Actinomycetes</taxon>
        <taxon>Propionibacteriales</taxon>
        <taxon>Nocardioidaceae</taxon>
        <taxon>Nocardioides</taxon>
    </lineage>
</organism>
<dbReference type="RefSeq" id="WP_179666841.1">
    <property type="nucleotide sequence ID" value="NZ_JACCFP010000001.1"/>
</dbReference>
<accession>A0A853BZB4</accession>
<gene>
    <name evidence="1" type="ORF">HNR19_000915</name>
</gene>
<protein>
    <recommendedName>
        <fullName evidence="3">DUF559 domain-containing protein</fullName>
    </recommendedName>
</protein>
<keyword evidence="2" id="KW-1185">Reference proteome</keyword>
<comment type="caution">
    <text evidence="1">The sequence shown here is derived from an EMBL/GenBank/DDBJ whole genome shotgun (WGS) entry which is preliminary data.</text>
</comment>
<sequence>MARADWNALATAQCGLITRAQLAELGIDRWAIRHRIATGRWVELTPVVIGTTTGPLTREQLMWLGVLHAGRDAVVGELTAAEVAGLRNWHRDHVSVLIDKDAKVGAGYEGVEFVKTRRPLPALRRPWGGLPVCRLEPAVLLFASRQRSVRTAEGVLAAVVQQRLTTPEDLLAWLERLQPIKGAARFRLSLTDIAGGAQSVGEIDVRRMCREFGLRLPDRQVRRRDASGRLRFTDCEWRLEDGRVLVLEVDGGFHMEVEHWEDDLARQRALTAPDRLVVRCTTRELRDQPDVVARDLRLLGVPAA</sequence>
<evidence type="ECO:0000313" key="2">
    <source>
        <dbReference type="Proteomes" id="UP000530424"/>
    </source>
</evidence>
<dbReference type="AlphaFoldDB" id="A0A853BZB4"/>
<name>A0A853BZB4_9ACTN</name>
<evidence type="ECO:0000313" key="1">
    <source>
        <dbReference type="EMBL" id="NYJ00217.1"/>
    </source>
</evidence>
<reference evidence="1 2" key="1">
    <citation type="submission" date="2020-07" db="EMBL/GenBank/DDBJ databases">
        <title>Sequencing the genomes of 1000 actinobacteria strains.</title>
        <authorList>
            <person name="Klenk H.-P."/>
        </authorList>
    </citation>
    <scope>NUCLEOTIDE SEQUENCE [LARGE SCALE GENOMIC DNA]</scope>
    <source>
        <strain evidence="1 2">DSM 103833</strain>
    </source>
</reference>
<dbReference type="Proteomes" id="UP000530424">
    <property type="component" value="Unassembled WGS sequence"/>
</dbReference>